<dbReference type="InterPro" id="IPR013783">
    <property type="entry name" value="Ig-like_fold"/>
</dbReference>
<accession>A0A7H4MZL4</accession>
<name>A0A7H4MZL4_9ENTR</name>
<sequence>MESRVFKKHWGAEFIAADTVRFRVWAEGQKTMTLSLTGRDIPMDAAGEGWFQIDVPGVKHGDEYMLRLADGTRIPDPASRAQRDDVNGPSVVIDPRRFQPVNAGWKGRPWEETVIY</sequence>
<proteinExistence type="predicted"/>
<dbReference type="InterPro" id="IPR014756">
    <property type="entry name" value="Ig_E-set"/>
</dbReference>
<keyword evidence="1" id="KW-0326">Glycosidase</keyword>
<gene>
    <name evidence="1" type="primary">treZ_2</name>
    <name evidence="1" type="ORF">NCTC11685_00427</name>
</gene>
<dbReference type="SUPFAM" id="SSF81296">
    <property type="entry name" value="E set domains"/>
    <property type="match status" value="1"/>
</dbReference>
<organism evidence="1 2">
    <name type="scientific">Klebsiella michiganensis</name>
    <dbReference type="NCBI Taxonomy" id="1134687"/>
    <lineage>
        <taxon>Bacteria</taxon>
        <taxon>Pseudomonadati</taxon>
        <taxon>Pseudomonadota</taxon>
        <taxon>Gammaproteobacteria</taxon>
        <taxon>Enterobacterales</taxon>
        <taxon>Enterobacteriaceae</taxon>
        <taxon>Klebsiella/Raoultella group</taxon>
        <taxon>Klebsiella</taxon>
    </lineage>
</organism>
<evidence type="ECO:0000313" key="2">
    <source>
        <dbReference type="Proteomes" id="UP000254863"/>
    </source>
</evidence>
<dbReference type="GO" id="GO:0033942">
    <property type="term" value="F:4-alpha-D-(1-&gt;4)-alpha-D-glucanotrehalose trehalohydrolase activity"/>
    <property type="evidence" value="ECO:0007669"/>
    <property type="project" value="UniProtKB-EC"/>
</dbReference>
<comment type="caution">
    <text evidence="1">The sequence shown here is derived from an EMBL/GenBank/DDBJ whole genome shotgun (WGS) entry which is preliminary data.</text>
</comment>
<keyword evidence="1" id="KW-0378">Hydrolase</keyword>
<dbReference type="CDD" id="cd02853">
    <property type="entry name" value="E_set_MTHase_like_N"/>
    <property type="match status" value="1"/>
</dbReference>
<dbReference type="Gene3D" id="2.60.40.10">
    <property type="entry name" value="Immunoglobulins"/>
    <property type="match status" value="1"/>
</dbReference>
<protein>
    <submittedName>
        <fullName evidence="1">Malto-oligosyltrehalose trehalohydrolase</fullName>
        <ecNumber evidence="1">3.2.1.141</ecNumber>
    </submittedName>
</protein>
<dbReference type="AlphaFoldDB" id="A0A7H4MZL4"/>
<dbReference type="EC" id="3.2.1.141" evidence="1"/>
<dbReference type="EMBL" id="UGMS01000001">
    <property type="protein sequence ID" value="STV71678.1"/>
    <property type="molecule type" value="Genomic_DNA"/>
</dbReference>
<evidence type="ECO:0000313" key="1">
    <source>
        <dbReference type="EMBL" id="STV71678.1"/>
    </source>
</evidence>
<reference evidence="1 2" key="1">
    <citation type="submission" date="2018-06" db="EMBL/GenBank/DDBJ databases">
        <authorList>
            <consortium name="Pathogen Informatics"/>
            <person name="Doyle S."/>
        </authorList>
    </citation>
    <scope>NUCLEOTIDE SEQUENCE [LARGE SCALE GENOMIC DNA]</scope>
    <source>
        <strain evidence="1 2">NCTC11685</strain>
    </source>
</reference>
<dbReference type="Proteomes" id="UP000254863">
    <property type="component" value="Unassembled WGS sequence"/>
</dbReference>